<accession>A0A1Z1MVD7</accession>
<dbReference type="RefSeq" id="YP_009400012.1">
    <property type="nucleotide sequence ID" value="NC_035299.1"/>
</dbReference>
<dbReference type="AlphaFoldDB" id="A0A1Z1MVD7"/>
<reference evidence="1" key="1">
    <citation type="journal article" date="2017" name="J. Phycol.">
        <title>Analysis of chloroplast genomes and a supermatrix inform reclassification of the Rhodomelaceae (Rhodophyta).</title>
        <authorList>
            <person name="Diaz-Tapia P."/>
            <person name="Maggs C.A."/>
            <person name="West J.A."/>
            <person name="Verbruggen H."/>
        </authorList>
    </citation>
    <scope>NUCLEOTIDE SEQUENCE</scope>
    <source>
        <strain evidence="1">PD1825</strain>
    </source>
</reference>
<dbReference type="PANTHER" id="PTHR34472:SF1">
    <property type="entry name" value="SULFUR CARRIER PROTEIN THIS"/>
    <property type="match status" value="1"/>
</dbReference>
<geneLocation type="chloroplast" evidence="1"/>
<dbReference type="EMBL" id="MF101467">
    <property type="protein sequence ID" value="ARW69831.1"/>
    <property type="molecule type" value="Genomic_DNA"/>
</dbReference>
<gene>
    <name evidence="1" type="primary">thiS</name>
</gene>
<dbReference type="NCBIfam" id="TIGR01683">
    <property type="entry name" value="thiS"/>
    <property type="match status" value="1"/>
</dbReference>
<evidence type="ECO:0000313" key="1">
    <source>
        <dbReference type="EMBL" id="ARW69831.1"/>
    </source>
</evidence>
<protein>
    <submittedName>
        <fullName evidence="1">Thiamin biosynthesis protein S</fullName>
    </submittedName>
</protein>
<keyword evidence="1" id="KW-0934">Plastid</keyword>
<dbReference type="Gene3D" id="3.10.20.30">
    <property type="match status" value="1"/>
</dbReference>
<sequence>MKNYFTIFVNGDPFNCDCSMSLCDILNYLDIDIESVIVEYNNSIFNKDNFSHLYFKNNDEIQVISIVGGG</sequence>
<name>A0A1Z1MVD7_9FLOR</name>
<dbReference type="CDD" id="cd00565">
    <property type="entry name" value="Ubl_ThiS"/>
    <property type="match status" value="1"/>
</dbReference>
<organism evidence="1">
    <name type="scientific">Tolypiocladia glomerulata</name>
    <dbReference type="NCBI Taxonomy" id="860646"/>
    <lineage>
        <taxon>Eukaryota</taxon>
        <taxon>Rhodophyta</taxon>
        <taxon>Florideophyceae</taxon>
        <taxon>Rhodymeniophycidae</taxon>
        <taxon>Ceramiales</taxon>
        <taxon>Rhodomelaceae</taxon>
        <taxon>Polysiphonioideae</taxon>
        <taxon>Tolypiocladia</taxon>
    </lineage>
</organism>
<dbReference type="InterPro" id="IPR012675">
    <property type="entry name" value="Beta-grasp_dom_sf"/>
</dbReference>
<dbReference type="InterPro" id="IPR010035">
    <property type="entry name" value="Thi_S"/>
</dbReference>
<dbReference type="InterPro" id="IPR016155">
    <property type="entry name" value="Mopterin_synth/thiamin_S_b"/>
</dbReference>
<dbReference type="SUPFAM" id="SSF54285">
    <property type="entry name" value="MoaD/ThiS"/>
    <property type="match status" value="1"/>
</dbReference>
<dbReference type="GeneID" id="33362565"/>
<dbReference type="Pfam" id="PF02597">
    <property type="entry name" value="ThiS"/>
    <property type="match status" value="1"/>
</dbReference>
<proteinExistence type="predicted"/>
<keyword evidence="1" id="KW-0150">Chloroplast</keyword>
<dbReference type="PANTHER" id="PTHR34472">
    <property type="entry name" value="SULFUR CARRIER PROTEIN THIS"/>
    <property type="match status" value="1"/>
</dbReference>
<dbReference type="InterPro" id="IPR003749">
    <property type="entry name" value="ThiS/MoaD-like"/>
</dbReference>